<name>A0A3L5TTT0_MYTGA</name>
<comment type="caution">
    <text evidence="1">The sequence shown here is derived from an EMBL/GenBank/DDBJ whole genome shotgun (WGS) entry which is preliminary data.</text>
</comment>
<dbReference type="EMBL" id="KV583684">
    <property type="protein sequence ID" value="OPL33314.1"/>
    <property type="molecule type" value="Genomic_DNA"/>
</dbReference>
<dbReference type="SUPFAM" id="SSF49785">
    <property type="entry name" value="Galactose-binding domain-like"/>
    <property type="match status" value="1"/>
</dbReference>
<proteinExistence type="predicted"/>
<dbReference type="AlphaFoldDB" id="A0A3L5TTT0"/>
<sequence length="212" mass="23429">MLVCMPELLNCALEIRDDRQRDVGKVSGEKTVQYHVHRHVLTNIVILQMGAVFGDVTLRTVLALKGVYLDEPDNIVINVDNLAYNQTANIFPVGQSNAGLSVDGLISTCIIFSSTATSSYLQVEFESLSAIITVHIVFGRDKTTADNNHAVYCSNTTNKWNSGTLLYSGLRLDTDIITFAVCNYLTYVPPNLSGNNMVELCEIEIGVTSWYR</sequence>
<protein>
    <submittedName>
        <fullName evidence="1">Uncharacterized protein</fullName>
    </submittedName>
</protein>
<dbReference type="Proteomes" id="UP000266721">
    <property type="component" value="Unassembled WGS sequence"/>
</dbReference>
<organism evidence="1 2">
    <name type="scientific">Mytilus galloprovincialis</name>
    <name type="common">Mediterranean mussel</name>
    <dbReference type="NCBI Taxonomy" id="29158"/>
    <lineage>
        <taxon>Eukaryota</taxon>
        <taxon>Metazoa</taxon>
        <taxon>Spiralia</taxon>
        <taxon>Lophotrochozoa</taxon>
        <taxon>Mollusca</taxon>
        <taxon>Bivalvia</taxon>
        <taxon>Autobranchia</taxon>
        <taxon>Pteriomorphia</taxon>
        <taxon>Mytilida</taxon>
        <taxon>Mytiloidea</taxon>
        <taxon>Mytilidae</taxon>
        <taxon>Mytilinae</taxon>
        <taxon>Mytilus</taxon>
    </lineage>
</organism>
<accession>A0A3L5TTT0</accession>
<reference evidence="1 2" key="1">
    <citation type="journal article" date="2016" name="PLoS ONE">
        <title>A First Insight into the Genome of the Filter-Feeder Mussel Mytilus galloprovincialis.</title>
        <authorList>
            <person name="Murgarella M."/>
            <person name="Puiu D."/>
            <person name="Novoa B."/>
            <person name="Figueras A."/>
            <person name="Posada D."/>
            <person name="Canchaya C."/>
        </authorList>
    </citation>
    <scope>NUCLEOTIDE SEQUENCE [LARGE SCALE GENOMIC DNA]</scope>
    <source>
        <tissue evidence="1">Muscle</tissue>
    </source>
</reference>
<keyword evidence="2" id="KW-1185">Reference proteome</keyword>
<gene>
    <name evidence="1" type="ORF">AM593_02631</name>
</gene>
<dbReference type="InterPro" id="IPR008979">
    <property type="entry name" value="Galactose-bd-like_sf"/>
</dbReference>
<evidence type="ECO:0000313" key="2">
    <source>
        <dbReference type="Proteomes" id="UP000266721"/>
    </source>
</evidence>
<dbReference type="Gene3D" id="2.60.120.260">
    <property type="entry name" value="Galactose-binding domain-like"/>
    <property type="match status" value="1"/>
</dbReference>
<evidence type="ECO:0000313" key="1">
    <source>
        <dbReference type="EMBL" id="OPL33314.1"/>
    </source>
</evidence>
<feature type="non-terminal residue" evidence="1">
    <location>
        <position position="1"/>
    </location>
</feature>